<evidence type="ECO:0000313" key="2">
    <source>
        <dbReference type="EMBL" id="OIQ99988.1"/>
    </source>
</evidence>
<dbReference type="GO" id="GO:0003723">
    <property type="term" value="F:RNA binding"/>
    <property type="evidence" value="ECO:0007669"/>
    <property type="project" value="InterPro"/>
</dbReference>
<comment type="caution">
    <text evidence="2">The sequence shown here is derived from an EMBL/GenBank/DDBJ whole genome shotgun (WGS) entry which is preliminary data.</text>
</comment>
<dbReference type="InterPro" id="IPR016181">
    <property type="entry name" value="Acyl_CoA_acyltransferase"/>
</dbReference>
<dbReference type="SUPFAM" id="SSF55729">
    <property type="entry name" value="Acyl-CoA N-acyltransferases (Nat)"/>
    <property type="match status" value="1"/>
</dbReference>
<keyword evidence="1" id="KW-0677">Repeat</keyword>
<reference evidence="2" key="1">
    <citation type="submission" date="2016-10" db="EMBL/GenBank/DDBJ databases">
        <title>Sequence of Gallionella enrichment culture.</title>
        <authorList>
            <person name="Poehlein A."/>
            <person name="Muehling M."/>
            <person name="Daniel R."/>
        </authorList>
    </citation>
    <scope>NUCLEOTIDE SEQUENCE</scope>
</reference>
<sequence length="411" mass="46722">MFQNILYYKKCQSGKDHVRTLINKNSELTLTQIRKLISPSVRFELREIVVWVKEILNRACLWRWEITRLPKRSDRKYEIVYAGRKSHQEFAKVLLGIDGNGNGDATQVVNDISRQTVLVSEAPIPGALKVPSFLRLIIPIEQKTIEVIMGDIEDKLRRIIRNRRGGYHIQQVLDRATLDRAIQELLEPYASARHGASAAQIAPAVIHEIAQNIGRLDLVLKEDEILGCILGCAVTKAKKRYWSLMRCGYSEAVFSDSSRLREANAINFFLALEWAINNGFDYYDMGTCLGRPEDGLFQWKKRWGGLADTMGNHSFYYVRLPRTGAAQFLWDVPLFSSEGKDLTLHLGLPDGKTDEDFSLRYREMNRGMGIGGLFKIYLHCTKLPSEKLIGALSSHYAHQKSPPIVESIVSP</sequence>
<protein>
    <submittedName>
        <fullName evidence="2">Uncharacterized protein</fullName>
    </submittedName>
</protein>
<organism evidence="2">
    <name type="scientific">mine drainage metagenome</name>
    <dbReference type="NCBI Taxonomy" id="410659"/>
    <lineage>
        <taxon>unclassified sequences</taxon>
        <taxon>metagenomes</taxon>
        <taxon>ecological metagenomes</taxon>
    </lineage>
</organism>
<accession>A0A1J5S6X7</accession>
<dbReference type="AlphaFoldDB" id="A0A1J5S6X7"/>
<dbReference type="Gene3D" id="3.40.630.30">
    <property type="match status" value="1"/>
</dbReference>
<dbReference type="InterPro" id="IPR001313">
    <property type="entry name" value="Pumilio_RNA-bd_rpt"/>
</dbReference>
<gene>
    <name evidence="2" type="ORF">GALL_180040</name>
</gene>
<evidence type="ECO:0000256" key="1">
    <source>
        <dbReference type="ARBA" id="ARBA00022737"/>
    </source>
</evidence>
<name>A0A1J5S6X7_9ZZZZ</name>
<proteinExistence type="predicted"/>
<dbReference type="EMBL" id="MLJW01000100">
    <property type="protein sequence ID" value="OIQ99988.1"/>
    <property type="molecule type" value="Genomic_DNA"/>
</dbReference>
<dbReference type="PROSITE" id="PS50302">
    <property type="entry name" value="PUM"/>
    <property type="match status" value="1"/>
</dbReference>